<organism evidence="2 3">
    <name type="scientific">Chaetoceros tenuissimus</name>
    <dbReference type="NCBI Taxonomy" id="426638"/>
    <lineage>
        <taxon>Eukaryota</taxon>
        <taxon>Sar</taxon>
        <taxon>Stramenopiles</taxon>
        <taxon>Ochrophyta</taxon>
        <taxon>Bacillariophyta</taxon>
        <taxon>Coscinodiscophyceae</taxon>
        <taxon>Chaetocerotophycidae</taxon>
        <taxon>Chaetocerotales</taxon>
        <taxon>Chaetocerotaceae</taxon>
        <taxon>Chaetoceros</taxon>
    </lineage>
</organism>
<proteinExistence type="predicted"/>
<dbReference type="Proteomes" id="UP001054902">
    <property type="component" value="Unassembled WGS sequence"/>
</dbReference>
<evidence type="ECO:0000313" key="2">
    <source>
        <dbReference type="EMBL" id="GFH48937.1"/>
    </source>
</evidence>
<keyword evidence="1" id="KW-0732">Signal</keyword>
<feature type="chain" id="PRO_5041911610" evidence="1">
    <location>
        <begin position="19"/>
        <end position="489"/>
    </location>
</feature>
<sequence>MRSYTHSIGAVFTALAIAALLENTTLHRKSVLFQMEFDDGNAIIITENTQNFTEDIEKQNISTKDEAVGENITHTYEQSLRINNASYSKPKTSEWLFPDTKGTIVHMRGRKDRFGSRFREIFLMSSIAYCNKLNYCVDVKNSAFYNEQMSFFPKCCRDHSTDAIKYTLDMRGEVPVDGKDDNTTFYRSIDVMNRNGTFLYKNGDNRWYAEVLRSYKNHSCLFNSEFRRYWRQKILHANQGPFFKDSKIANEDLYKVENSSIAIIAVHVRRGDVTSKSPIFSWDPVVTQSIELLRGYVQKKGRIPRVHLFSENYGSVNWTTYSDIVDEWHLAPQMNEAHTGHNMDLELNLRDWIHFLKADVLVTDGSFSNVVGALRDNVDPSNGFPLTFQYYCSEEGHETFQSNIWLIGKHREKVHAFTMKAHKRSTSTLDQLNFVLVGTTKTRFEKDNKSDDDHSKDINLFFSRNKRMNCNDFVNLCAKHPWKCSSKAT</sequence>
<feature type="signal peptide" evidence="1">
    <location>
        <begin position="1"/>
        <end position="18"/>
    </location>
</feature>
<reference evidence="2 3" key="1">
    <citation type="journal article" date="2021" name="Sci. Rep.">
        <title>The genome of the diatom Chaetoceros tenuissimus carries an ancient integrated fragment of an extant virus.</title>
        <authorList>
            <person name="Hongo Y."/>
            <person name="Kimura K."/>
            <person name="Takaki Y."/>
            <person name="Yoshida Y."/>
            <person name="Baba S."/>
            <person name="Kobayashi G."/>
            <person name="Nagasaki K."/>
            <person name="Hano T."/>
            <person name="Tomaru Y."/>
        </authorList>
    </citation>
    <scope>NUCLEOTIDE SEQUENCE [LARGE SCALE GENOMIC DNA]</scope>
    <source>
        <strain evidence="2 3">NIES-3715</strain>
    </source>
</reference>
<protein>
    <submittedName>
        <fullName evidence="2">Uncharacterized protein</fullName>
    </submittedName>
</protein>
<evidence type="ECO:0000313" key="3">
    <source>
        <dbReference type="Proteomes" id="UP001054902"/>
    </source>
</evidence>
<evidence type="ECO:0000256" key="1">
    <source>
        <dbReference type="SAM" id="SignalP"/>
    </source>
</evidence>
<keyword evidence="3" id="KW-1185">Reference proteome</keyword>
<gene>
    <name evidence="2" type="ORF">CTEN210_05413</name>
</gene>
<dbReference type="AlphaFoldDB" id="A0AAD3CN52"/>
<name>A0AAD3CN52_9STRA</name>
<comment type="caution">
    <text evidence="2">The sequence shown here is derived from an EMBL/GenBank/DDBJ whole genome shotgun (WGS) entry which is preliminary data.</text>
</comment>
<dbReference type="EMBL" id="BLLK01000029">
    <property type="protein sequence ID" value="GFH48937.1"/>
    <property type="molecule type" value="Genomic_DNA"/>
</dbReference>
<accession>A0AAD3CN52</accession>